<proteinExistence type="predicted"/>
<evidence type="ECO:0000256" key="1">
    <source>
        <dbReference type="SAM" id="MobiDB-lite"/>
    </source>
</evidence>
<feature type="region of interest" description="Disordered" evidence="1">
    <location>
        <begin position="1"/>
        <end position="25"/>
    </location>
</feature>
<evidence type="ECO:0000313" key="3">
    <source>
        <dbReference type="Proteomes" id="UP000186817"/>
    </source>
</evidence>
<protein>
    <submittedName>
        <fullName evidence="2">Uncharacterized protein</fullName>
    </submittedName>
</protein>
<evidence type="ECO:0000313" key="2">
    <source>
        <dbReference type="EMBL" id="OLP89331.1"/>
    </source>
</evidence>
<organism evidence="2 3">
    <name type="scientific">Symbiodinium microadriaticum</name>
    <name type="common">Dinoflagellate</name>
    <name type="synonym">Zooxanthella microadriatica</name>
    <dbReference type="NCBI Taxonomy" id="2951"/>
    <lineage>
        <taxon>Eukaryota</taxon>
        <taxon>Sar</taxon>
        <taxon>Alveolata</taxon>
        <taxon>Dinophyceae</taxon>
        <taxon>Suessiales</taxon>
        <taxon>Symbiodiniaceae</taxon>
        <taxon>Symbiodinium</taxon>
    </lineage>
</organism>
<feature type="region of interest" description="Disordered" evidence="1">
    <location>
        <begin position="156"/>
        <end position="210"/>
    </location>
</feature>
<dbReference type="Proteomes" id="UP000186817">
    <property type="component" value="Unassembled WGS sequence"/>
</dbReference>
<comment type="caution">
    <text evidence="2">The sequence shown here is derived from an EMBL/GenBank/DDBJ whole genome shotgun (WGS) entry which is preliminary data.</text>
</comment>
<dbReference type="EMBL" id="LSRX01000766">
    <property type="protein sequence ID" value="OLP89331.1"/>
    <property type="molecule type" value="Genomic_DNA"/>
</dbReference>
<reference evidence="2 3" key="1">
    <citation type="submission" date="2016-02" db="EMBL/GenBank/DDBJ databases">
        <title>Genome analysis of coral dinoflagellate symbionts highlights evolutionary adaptations to a symbiotic lifestyle.</title>
        <authorList>
            <person name="Aranda M."/>
            <person name="Li Y."/>
            <person name="Liew Y.J."/>
            <person name="Baumgarten S."/>
            <person name="Simakov O."/>
            <person name="Wilson M."/>
            <person name="Piel J."/>
            <person name="Ashoor H."/>
            <person name="Bougouffa S."/>
            <person name="Bajic V.B."/>
            <person name="Ryu T."/>
            <person name="Ravasi T."/>
            <person name="Bayer T."/>
            <person name="Micklem G."/>
            <person name="Kim H."/>
            <person name="Bhak J."/>
            <person name="Lajeunesse T.C."/>
            <person name="Voolstra C.R."/>
        </authorList>
    </citation>
    <scope>NUCLEOTIDE SEQUENCE [LARGE SCALE GENOMIC DNA]</scope>
    <source>
        <strain evidence="2 3">CCMP2467</strain>
    </source>
</reference>
<accession>A0A1Q9D2C3</accession>
<dbReference type="AlphaFoldDB" id="A0A1Q9D2C3"/>
<feature type="compositionally biased region" description="Polar residues" evidence="1">
    <location>
        <begin position="167"/>
        <end position="181"/>
    </location>
</feature>
<gene>
    <name evidence="2" type="ORF">AK812_SmicGene29223</name>
</gene>
<name>A0A1Q9D2C3_SYMMI</name>
<keyword evidence="3" id="KW-1185">Reference proteome</keyword>
<sequence length="222" mass="24650">MGLAKQVGQRYQDTASSVALVPQQPQEDRSSFVDAFQGLLNQARKAEQRVRSLTATRTLKQQQWANYQEKMKKSWMAEQQRFNKAMEKVSTDLEAALAAQEAARDQLVCWTDKSRAAPVAPPQNDSEWESMVGDWQQEQMEAEDARSVLQRAWAGRATDRTIPPQMPQQAGVTGRPQQGYATISPVRGPGNLPADPFAQSSPPPNKPVDKCLLGEIPVGFEV</sequence>